<accession>A0ABQ6N296</accession>
<evidence type="ECO:0000313" key="3">
    <source>
        <dbReference type="Proteomes" id="UP001165060"/>
    </source>
</evidence>
<feature type="region of interest" description="Disordered" evidence="1">
    <location>
        <begin position="294"/>
        <end position="332"/>
    </location>
</feature>
<feature type="compositionally biased region" description="Low complexity" evidence="1">
    <location>
        <begin position="312"/>
        <end position="328"/>
    </location>
</feature>
<feature type="compositionally biased region" description="Low complexity" evidence="1">
    <location>
        <begin position="88"/>
        <end position="98"/>
    </location>
</feature>
<organism evidence="2 3">
    <name type="scientific">Tetraparma gracilis</name>
    <dbReference type="NCBI Taxonomy" id="2962635"/>
    <lineage>
        <taxon>Eukaryota</taxon>
        <taxon>Sar</taxon>
        <taxon>Stramenopiles</taxon>
        <taxon>Ochrophyta</taxon>
        <taxon>Bolidophyceae</taxon>
        <taxon>Parmales</taxon>
        <taxon>Triparmaceae</taxon>
        <taxon>Tetraparma</taxon>
    </lineage>
</organism>
<reference evidence="2 3" key="1">
    <citation type="journal article" date="2023" name="Commun. Biol.">
        <title>Genome analysis of Parmales, the sister group of diatoms, reveals the evolutionary specialization of diatoms from phago-mixotrophs to photoautotrophs.</title>
        <authorList>
            <person name="Ban H."/>
            <person name="Sato S."/>
            <person name="Yoshikawa S."/>
            <person name="Yamada K."/>
            <person name="Nakamura Y."/>
            <person name="Ichinomiya M."/>
            <person name="Sato N."/>
            <person name="Blanc-Mathieu R."/>
            <person name="Endo H."/>
            <person name="Kuwata A."/>
            <person name="Ogata H."/>
        </authorList>
    </citation>
    <scope>NUCLEOTIDE SEQUENCE [LARGE SCALE GENOMIC DNA]</scope>
</reference>
<gene>
    <name evidence="2" type="ORF">TeGR_g4713</name>
</gene>
<feature type="region of interest" description="Disordered" evidence="1">
    <location>
        <begin position="56"/>
        <end position="98"/>
    </location>
</feature>
<comment type="caution">
    <text evidence="2">The sequence shown here is derived from an EMBL/GenBank/DDBJ whole genome shotgun (WGS) entry which is preliminary data.</text>
</comment>
<keyword evidence="3" id="KW-1185">Reference proteome</keyword>
<feature type="compositionally biased region" description="Acidic residues" evidence="1">
    <location>
        <begin position="67"/>
        <end position="78"/>
    </location>
</feature>
<protein>
    <submittedName>
        <fullName evidence="2">Uncharacterized protein</fullName>
    </submittedName>
</protein>
<evidence type="ECO:0000313" key="2">
    <source>
        <dbReference type="EMBL" id="GMI37766.1"/>
    </source>
</evidence>
<dbReference type="Proteomes" id="UP001165060">
    <property type="component" value="Unassembled WGS sequence"/>
</dbReference>
<dbReference type="EMBL" id="BRYB01003492">
    <property type="protein sequence ID" value="GMI37766.1"/>
    <property type="molecule type" value="Genomic_DNA"/>
</dbReference>
<name>A0ABQ6N296_9STRA</name>
<proteinExistence type="predicted"/>
<evidence type="ECO:0000256" key="1">
    <source>
        <dbReference type="SAM" id="MobiDB-lite"/>
    </source>
</evidence>
<sequence>MHSPSSAVVNGQEWLLPGRAAGIVEVYGGAVVIGTEGDVYRISSSGMETLFNVAGSPFSSPAHPEGDEMSLPDEDDDYVPPAAPAPPSVHVSSPPSLAHLPPPSGPSLLVCYSLYPASASLPPSHFYAIRPLSPSLPPQSVALDAPCYVPPTVRRGVHYLPLSDGTLLSLTPSPGSPSIEVTASYSAPSPLHSSPLIIASSLYLPSGSSLLSLSLSLTLTYSRPFPSPISSPPVPVSMSGKPAVLFTTTSREHCVSLHVVSARTGKALPGYPIEVACGHRQNVVPRPAVVYFEEGEDPVSPGEGEQAPVLRGSSSSSSPPSQEPPSQQLGGGPTVYIPVASALYSISLLSPCPIPHPLSAPSLLPPLLSPLPSGSLSVSVLTPTDIVTFDSGLPAPLPSPADDPNLYVGDLSASLAALNALPETAPPHVRGSRVKLQVKVAGGGGGELTLVVHDAADPARVLHEGVVGRGLNAVVVRPDVSRGGRELRLVARVSTEGGVAVTAELDIGYNVDGGGLVEGVVVAVVVLLAVGTGAKAIGGGDGREDRVLST</sequence>